<evidence type="ECO:0000313" key="2">
    <source>
        <dbReference type="EMBL" id="KAA8906326.1"/>
    </source>
</evidence>
<evidence type="ECO:0008006" key="4">
    <source>
        <dbReference type="Google" id="ProtNLM"/>
    </source>
</evidence>
<dbReference type="Pfam" id="PF11312">
    <property type="entry name" value="Methyltransf_34"/>
    <property type="match status" value="1"/>
</dbReference>
<dbReference type="InterPro" id="IPR021463">
    <property type="entry name" value="Methyltransf_34"/>
</dbReference>
<protein>
    <recommendedName>
        <fullName evidence="4">25S rRNA (Uridine(2843)-N(3))-methyltransferase</fullName>
    </recommendedName>
</protein>
<dbReference type="OrthoDB" id="6419443at2759"/>
<dbReference type="RefSeq" id="XP_034014087.1">
    <property type="nucleotide sequence ID" value="XM_034153567.1"/>
</dbReference>
<dbReference type="VEuPathDB" id="FungiDB:DIURU_001064"/>
<gene>
    <name evidence="2" type="ORF">DIURU_001064</name>
</gene>
<evidence type="ECO:0000313" key="3">
    <source>
        <dbReference type="Proteomes" id="UP000449547"/>
    </source>
</evidence>
<sequence length="325" mass="37215">MSNRRAQKYRERQELRQQIEEEEEAEVPSVTSSNEHLPFASEECIEPEKVIEMFKTCLADILESEDLQDVIQEVKGDLYRRDYLVAFDDDEKRYAYASRWTPSRAIAYASLFGSLEQITELFKSNDGQRKALCVGGGAAGELVGLGAVYARQKQLNPQCPALSVDLVDIANWKNVVASLYNNMSSWFYDPSQFTTKFMKNDILSSSISFSDYDLITVLFTTNELFTEKRKETIGFLSRLSAQCKPGSLLLMAESAGSYSHIEVGSKKFPVQMLIDMVLLGKKGEDNGAWEVVDQSESCWYRVRGELNYPMKLENMRFFYRLYKHK</sequence>
<dbReference type="OMA" id="DMRYQVH"/>
<feature type="compositionally biased region" description="Basic and acidic residues" evidence="1">
    <location>
        <begin position="8"/>
        <end position="19"/>
    </location>
</feature>
<dbReference type="GeneID" id="54779717"/>
<evidence type="ECO:0000256" key="1">
    <source>
        <dbReference type="SAM" id="MobiDB-lite"/>
    </source>
</evidence>
<dbReference type="AlphaFoldDB" id="A0A642V0A8"/>
<comment type="caution">
    <text evidence="2">The sequence shown here is derived from an EMBL/GenBank/DDBJ whole genome shotgun (WGS) entry which is preliminary data.</text>
</comment>
<keyword evidence="3" id="KW-1185">Reference proteome</keyword>
<reference evidence="2 3" key="1">
    <citation type="submission" date="2019-07" db="EMBL/GenBank/DDBJ databases">
        <title>Genome assembly of two rare yeast pathogens: Diutina rugosa and Trichomonascus ciferrii.</title>
        <authorList>
            <person name="Mixao V."/>
            <person name="Saus E."/>
            <person name="Hansen A."/>
            <person name="Lass-Flor C."/>
            <person name="Gabaldon T."/>
        </authorList>
    </citation>
    <scope>NUCLEOTIDE SEQUENCE [LARGE SCALE GENOMIC DNA]</scope>
    <source>
        <strain evidence="2 3">CBS 613</strain>
    </source>
</reference>
<dbReference type="EMBL" id="SWFT01000035">
    <property type="protein sequence ID" value="KAA8906326.1"/>
    <property type="molecule type" value="Genomic_DNA"/>
</dbReference>
<accession>A0A642V0A8</accession>
<dbReference type="Proteomes" id="UP000449547">
    <property type="component" value="Unassembled WGS sequence"/>
</dbReference>
<proteinExistence type="predicted"/>
<feature type="region of interest" description="Disordered" evidence="1">
    <location>
        <begin position="1"/>
        <end position="33"/>
    </location>
</feature>
<organism evidence="2 3">
    <name type="scientific">Diutina rugosa</name>
    <name type="common">Yeast</name>
    <name type="synonym">Candida rugosa</name>
    <dbReference type="NCBI Taxonomy" id="5481"/>
    <lineage>
        <taxon>Eukaryota</taxon>
        <taxon>Fungi</taxon>
        <taxon>Dikarya</taxon>
        <taxon>Ascomycota</taxon>
        <taxon>Saccharomycotina</taxon>
        <taxon>Pichiomycetes</taxon>
        <taxon>Debaryomycetaceae</taxon>
        <taxon>Diutina</taxon>
    </lineage>
</organism>
<name>A0A642V0A8_DIURU</name>